<accession>A0A4R3LCD2</accession>
<evidence type="ECO:0000313" key="12">
    <source>
        <dbReference type="Proteomes" id="UP000315577"/>
    </source>
</evidence>
<dbReference type="Proteomes" id="UP000315577">
    <property type="component" value="Unassembled WGS sequence"/>
</dbReference>
<dbReference type="SUPFAM" id="SSF53927">
    <property type="entry name" value="Cytidine deaminase-like"/>
    <property type="match status" value="1"/>
</dbReference>
<gene>
    <name evidence="7 10" type="primary">tadA</name>
    <name evidence="9" type="ORF">EDC36_1087</name>
    <name evidence="10" type="ORF">Tigna_00123</name>
</gene>
<dbReference type="InterPro" id="IPR029058">
    <property type="entry name" value="AB_hydrolase_fold"/>
</dbReference>
<dbReference type="EMBL" id="VJNC01000001">
    <property type="protein sequence ID" value="TSE24122.1"/>
    <property type="molecule type" value="Genomic_DNA"/>
</dbReference>
<comment type="cofactor">
    <cofactor evidence="7">
        <name>Zn(2+)</name>
        <dbReference type="ChEBI" id="CHEBI:29105"/>
    </cofactor>
    <text evidence="7">Binds 1 zinc ion per subunit.</text>
</comment>
<keyword evidence="12" id="KW-1185">Reference proteome</keyword>
<dbReference type="PANTHER" id="PTHR11079">
    <property type="entry name" value="CYTOSINE DEAMINASE FAMILY MEMBER"/>
    <property type="match status" value="1"/>
</dbReference>
<keyword evidence="2 7" id="KW-0819">tRNA processing</keyword>
<reference evidence="9 11" key="1">
    <citation type="submission" date="2019-03" db="EMBL/GenBank/DDBJ databases">
        <title>Genomic Encyclopedia of Type Strains, Phase IV (KMG-IV): sequencing the most valuable type-strain genomes for metagenomic binning, comparative biology and taxonomic classification.</title>
        <authorList>
            <person name="Goeker M."/>
        </authorList>
    </citation>
    <scope>NUCLEOTIDE SEQUENCE [LARGE SCALE GENOMIC DNA]</scope>
    <source>
        <strain evidence="9 11">DSM 12034</strain>
    </source>
</reference>
<evidence type="ECO:0000313" key="11">
    <source>
        <dbReference type="Proteomes" id="UP000295536"/>
    </source>
</evidence>
<evidence type="ECO:0000256" key="3">
    <source>
        <dbReference type="ARBA" id="ARBA00022723"/>
    </source>
</evidence>
<feature type="binding site" evidence="7">
    <location>
        <position position="92"/>
    </location>
    <ligand>
        <name>Zn(2+)</name>
        <dbReference type="ChEBI" id="CHEBI:29105"/>
        <note>catalytic</note>
    </ligand>
</feature>
<dbReference type="FunFam" id="3.40.140.10:FF:000005">
    <property type="entry name" value="tRNA-specific adenosine deaminase"/>
    <property type="match status" value="1"/>
</dbReference>
<evidence type="ECO:0000256" key="1">
    <source>
        <dbReference type="ARBA" id="ARBA00011738"/>
    </source>
</evidence>
<dbReference type="Gene3D" id="3.40.50.1820">
    <property type="entry name" value="alpha/beta hydrolase"/>
    <property type="match status" value="1"/>
</dbReference>
<dbReference type="RefSeq" id="WP_132962603.1">
    <property type="nucleotide sequence ID" value="NZ_SMAH01000008.1"/>
</dbReference>
<feature type="domain" description="CMP/dCMP-type deaminase" evidence="8">
    <location>
        <begin position="8"/>
        <end position="119"/>
    </location>
</feature>
<dbReference type="InterPro" id="IPR016193">
    <property type="entry name" value="Cytidine_deaminase-like"/>
</dbReference>
<dbReference type="InterPro" id="IPR002125">
    <property type="entry name" value="CMP_dCMP_dom"/>
</dbReference>
<evidence type="ECO:0000259" key="8">
    <source>
        <dbReference type="PROSITE" id="PS51747"/>
    </source>
</evidence>
<dbReference type="GO" id="GO:0002100">
    <property type="term" value="P:tRNA wobble adenosine to inosine editing"/>
    <property type="evidence" value="ECO:0007669"/>
    <property type="project" value="UniProtKB-UniRule"/>
</dbReference>
<keyword evidence="3 7" id="KW-0479">Metal-binding</keyword>
<comment type="function">
    <text evidence="7">Catalyzes the deamination of adenosine to inosine at the wobble position 34 of tRNA(Arg2).</text>
</comment>
<evidence type="ECO:0000313" key="10">
    <source>
        <dbReference type="EMBL" id="TSE24122.1"/>
    </source>
</evidence>
<dbReference type="EMBL" id="SMAH01000008">
    <property type="protein sequence ID" value="TCS97603.1"/>
    <property type="molecule type" value="Genomic_DNA"/>
</dbReference>
<feature type="active site" description="Proton donor" evidence="7">
    <location>
        <position position="61"/>
    </location>
</feature>
<comment type="similarity">
    <text evidence="7">Belongs to the cytidine and deoxycytidylate deaminase family.</text>
</comment>
<dbReference type="Gene3D" id="3.40.140.10">
    <property type="entry name" value="Cytidine Deaminase, domain 2"/>
    <property type="match status" value="1"/>
</dbReference>
<evidence type="ECO:0000256" key="6">
    <source>
        <dbReference type="ARBA" id="ARBA00048045"/>
    </source>
</evidence>
<dbReference type="PANTHER" id="PTHR11079:SF202">
    <property type="entry name" value="TRNA-SPECIFIC ADENOSINE DEAMINASE"/>
    <property type="match status" value="1"/>
</dbReference>
<evidence type="ECO:0000256" key="4">
    <source>
        <dbReference type="ARBA" id="ARBA00022801"/>
    </source>
</evidence>
<evidence type="ECO:0000256" key="5">
    <source>
        <dbReference type="ARBA" id="ARBA00022833"/>
    </source>
</evidence>
<dbReference type="AlphaFoldDB" id="A0A4R3LCD2"/>
<proteinExistence type="inferred from homology"/>
<name>A0A4R3LCD2_9BURK</name>
<protein>
    <recommendedName>
        <fullName evidence="7">tRNA-specific adenosine deaminase</fullName>
        <ecNumber evidence="7">3.5.4.33</ecNumber>
    </recommendedName>
</protein>
<feature type="binding site" evidence="7">
    <location>
        <position position="89"/>
    </location>
    <ligand>
        <name>Zn(2+)</name>
        <dbReference type="ChEBI" id="CHEBI:29105"/>
        <note>catalytic</note>
    </ligand>
</feature>
<dbReference type="CDD" id="cd01285">
    <property type="entry name" value="nucleoside_deaminase"/>
    <property type="match status" value="1"/>
</dbReference>
<dbReference type="Pfam" id="PF00383">
    <property type="entry name" value="dCMP_cyt_deam_1"/>
    <property type="match status" value="1"/>
</dbReference>
<evidence type="ECO:0000256" key="7">
    <source>
        <dbReference type="HAMAP-Rule" id="MF_00972"/>
    </source>
</evidence>
<comment type="catalytic activity">
    <reaction evidence="6 7">
        <text>adenosine(34) in tRNA + H2O + H(+) = inosine(34) in tRNA + NH4(+)</text>
        <dbReference type="Rhea" id="RHEA:43168"/>
        <dbReference type="Rhea" id="RHEA-COMP:10373"/>
        <dbReference type="Rhea" id="RHEA-COMP:10374"/>
        <dbReference type="ChEBI" id="CHEBI:15377"/>
        <dbReference type="ChEBI" id="CHEBI:15378"/>
        <dbReference type="ChEBI" id="CHEBI:28938"/>
        <dbReference type="ChEBI" id="CHEBI:74411"/>
        <dbReference type="ChEBI" id="CHEBI:82852"/>
        <dbReference type="EC" id="3.5.4.33"/>
    </reaction>
</comment>
<dbReference type="SUPFAM" id="SSF53474">
    <property type="entry name" value="alpha/beta-Hydrolases"/>
    <property type="match status" value="1"/>
</dbReference>
<dbReference type="GO" id="GO:0008270">
    <property type="term" value="F:zinc ion binding"/>
    <property type="evidence" value="ECO:0007669"/>
    <property type="project" value="UniProtKB-UniRule"/>
</dbReference>
<evidence type="ECO:0000256" key="2">
    <source>
        <dbReference type="ARBA" id="ARBA00022694"/>
    </source>
</evidence>
<sequence length="357" mass="38650">MEQGAIVETDDKYMAEALALARQAAGAGEVPVGAVVVCNGRIVGRGHNQPVGSHDPTAHAEVLALREAARTLGNYRLPGCVLYVTVEPCAMCAQAALHARLARVVYGAAEPRTGAAGSAVDLFSVPALNPHTQVTAGVRADEAAALMRQFFAQRRAQQRARAEPLRDDALRTPPERFAGVWAQAEARWGLRQAQHSRTWQALDALQGLRLHALDVGSRDAPVPWLCVHGPDAWWPQWLPWMGAAVARGERVLVPDLIGFGQSDKPKKAAWHTPQRHAQIVVQWLDALLPPQGPVRVAWAPGTHWLARALRTALAERVVLEQDVPAHALLALPPDWADVPYPDRGHRAGPQAVRAWGG</sequence>
<dbReference type="GO" id="GO:0052717">
    <property type="term" value="F:tRNA-specific adenosine-34 deaminase activity"/>
    <property type="evidence" value="ECO:0007669"/>
    <property type="project" value="UniProtKB-UniRule"/>
</dbReference>
<dbReference type="PROSITE" id="PS51747">
    <property type="entry name" value="CYT_DCMP_DEAMINASES_2"/>
    <property type="match status" value="1"/>
</dbReference>
<reference evidence="10 12" key="2">
    <citation type="submission" date="2019-07" db="EMBL/GenBank/DDBJ databases">
        <title>Tepidimonas ignava SPS-1037 draft genome.</title>
        <authorList>
            <person name="Da Costa M.S."/>
            <person name="Froufe H.J.C."/>
            <person name="Egas C."/>
            <person name="Albuquerque L."/>
        </authorList>
    </citation>
    <scope>NUCLEOTIDE SEQUENCE [LARGE SCALE GENOMIC DNA]</scope>
    <source>
        <strain evidence="10 12">SPS-1037</strain>
    </source>
</reference>
<dbReference type="InterPro" id="IPR028883">
    <property type="entry name" value="tRNA_aden_deaminase"/>
</dbReference>
<feature type="binding site" evidence="7">
    <location>
        <position position="59"/>
    </location>
    <ligand>
        <name>Zn(2+)</name>
        <dbReference type="ChEBI" id="CHEBI:29105"/>
        <note>catalytic</note>
    </ligand>
</feature>
<dbReference type="NCBIfam" id="NF008113">
    <property type="entry name" value="PRK10860.1"/>
    <property type="match status" value="1"/>
</dbReference>
<dbReference type="OrthoDB" id="9802676at2"/>
<comment type="subunit">
    <text evidence="1 7">Homodimer.</text>
</comment>
<organism evidence="9 11">
    <name type="scientific">Tepidimonas ignava</name>
    <dbReference type="NCBI Taxonomy" id="114249"/>
    <lineage>
        <taxon>Bacteria</taxon>
        <taxon>Pseudomonadati</taxon>
        <taxon>Pseudomonadota</taxon>
        <taxon>Betaproteobacteria</taxon>
        <taxon>Burkholderiales</taxon>
        <taxon>Tepidimonas</taxon>
    </lineage>
</organism>
<keyword evidence="4 7" id="KW-0378">Hydrolase</keyword>
<evidence type="ECO:0000313" key="9">
    <source>
        <dbReference type="EMBL" id="TCS97603.1"/>
    </source>
</evidence>
<comment type="caution">
    <text evidence="9">The sequence shown here is derived from an EMBL/GenBank/DDBJ whole genome shotgun (WGS) entry which is preliminary data.</text>
</comment>
<dbReference type="HAMAP" id="MF_00972">
    <property type="entry name" value="tRNA_aden_deaminase"/>
    <property type="match status" value="1"/>
</dbReference>
<keyword evidence="5 7" id="KW-0862">Zinc</keyword>
<dbReference type="Proteomes" id="UP000295536">
    <property type="component" value="Unassembled WGS sequence"/>
</dbReference>
<dbReference type="EC" id="3.5.4.33" evidence="7"/>